<reference evidence="8" key="1">
    <citation type="journal article" date="2019" name="Int. J. Syst. Evol. Microbiol.">
        <title>The Global Catalogue of Microorganisms (GCM) 10K type strain sequencing project: providing services to taxonomists for standard genome sequencing and annotation.</title>
        <authorList>
            <consortium name="The Broad Institute Genomics Platform"/>
            <consortium name="The Broad Institute Genome Sequencing Center for Infectious Disease"/>
            <person name="Wu L."/>
            <person name="Ma J."/>
        </authorList>
    </citation>
    <scope>NUCLEOTIDE SEQUENCE [LARGE SCALE GENOMIC DNA]</scope>
    <source>
        <strain evidence="8">JCM 4087</strain>
    </source>
</reference>
<feature type="transmembrane region" description="Helical" evidence="6">
    <location>
        <begin position="91"/>
        <end position="115"/>
    </location>
</feature>
<gene>
    <name evidence="7" type="ORF">ACFPT7_03360</name>
</gene>
<keyword evidence="2" id="KW-1003">Cell membrane</keyword>
<evidence type="ECO:0000256" key="2">
    <source>
        <dbReference type="ARBA" id="ARBA00022475"/>
    </source>
</evidence>
<feature type="transmembrane region" description="Helical" evidence="6">
    <location>
        <begin position="214"/>
        <end position="238"/>
    </location>
</feature>
<comment type="caution">
    <text evidence="7">The sequence shown here is derived from an EMBL/GenBank/DDBJ whole genome shotgun (WGS) entry which is preliminary data.</text>
</comment>
<name>A0ABW1EAL6_9BACT</name>
<feature type="transmembrane region" description="Helical" evidence="6">
    <location>
        <begin position="258"/>
        <end position="277"/>
    </location>
</feature>
<feature type="transmembrane region" description="Helical" evidence="6">
    <location>
        <begin position="179"/>
        <end position="202"/>
    </location>
</feature>
<evidence type="ECO:0000256" key="1">
    <source>
        <dbReference type="ARBA" id="ARBA00004651"/>
    </source>
</evidence>
<keyword evidence="8" id="KW-1185">Reference proteome</keyword>
<keyword evidence="4 6" id="KW-1133">Transmembrane helix</keyword>
<accession>A0ABW1EAL6</accession>
<evidence type="ECO:0000256" key="4">
    <source>
        <dbReference type="ARBA" id="ARBA00022989"/>
    </source>
</evidence>
<dbReference type="PIRSF" id="PIRSF035875">
    <property type="entry name" value="RNase_BN"/>
    <property type="match status" value="1"/>
</dbReference>
<dbReference type="InterPro" id="IPR017039">
    <property type="entry name" value="Virul_fac_BrkB"/>
</dbReference>
<keyword evidence="5 6" id="KW-0472">Membrane</keyword>
<comment type="subcellular location">
    <subcellularLocation>
        <location evidence="1">Cell membrane</location>
        <topology evidence="1">Multi-pass membrane protein</topology>
    </subcellularLocation>
</comment>
<proteinExistence type="predicted"/>
<dbReference type="EMBL" id="JBHSPH010000001">
    <property type="protein sequence ID" value="MFC5861321.1"/>
    <property type="molecule type" value="Genomic_DNA"/>
</dbReference>
<keyword evidence="3 6" id="KW-0812">Transmembrane</keyword>
<evidence type="ECO:0000313" key="8">
    <source>
        <dbReference type="Proteomes" id="UP001596091"/>
    </source>
</evidence>
<dbReference type="PANTHER" id="PTHR30213:SF0">
    <property type="entry name" value="UPF0761 MEMBRANE PROTEIN YIHY"/>
    <property type="match status" value="1"/>
</dbReference>
<evidence type="ECO:0000256" key="5">
    <source>
        <dbReference type="ARBA" id="ARBA00023136"/>
    </source>
</evidence>
<feature type="transmembrane region" description="Helical" evidence="6">
    <location>
        <begin position="32"/>
        <end position="55"/>
    </location>
</feature>
<dbReference type="Proteomes" id="UP001596091">
    <property type="component" value="Unassembled WGS sequence"/>
</dbReference>
<feature type="transmembrane region" description="Helical" evidence="6">
    <location>
        <begin position="136"/>
        <end position="159"/>
    </location>
</feature>
<evidence type="ECO:0000256" key="6">
    <source>
        <dbReference type="SAM" id="Phobius"/>
    </source>
</evidence>
<dbReference type="PANTHER" id="PTHR30213">
    <property type="entry name" value="INNER MEMBRANE PROTEIN YHJD"/>
    <property type="match status" value="1"/>
</dbReference>
<dbReference type="Pfam" id="PF03631">
    <property type="entry name" value="Virul_fac_BrkB"/>
    <property type="match status" value="1"/>
</dbReference>
<evidence type="ECO:0000256" key="3">
    <source>
        <dbReference type="ARBA" id="ARBA00022692"/>
    </source>
</evidence>
<dbReference type="RefSeq" id="WP_263333936.1">
    <property type="nucleotide sequence ID" value="NZ_JAGSYH010000002.1"/>
</dbReference>
<sequence length="297" mass="33079">MAKLPVIAHYTRALRAAILHSMADNILDAAKASAYSGMLMLCPAFLVATTLLALVPSGYTLLDTIRTASEQFLPPDTMSLLQSYFYGRRAFSLQVLLSASSLTFFAALGLMLTLMEGFRHAYELPRHGWSWWQVRLRAILLVPIALVPLSIATSVLVFGQPIEQWMIDNSQHELKFIVIFFWRLARWSLALITSTSVVGTLYHFGTRSQEHWRCVAPGAIMTTLIWFPITLAFGLYVTRVADYTVVYGSLGTAIATMVWLYITSFSLLLGAQLNGVLHRERKGIVGRASALLSRTES</sequence>
<organism evidence="7 8">
    <name type="scientific">Acidicapsa dinghuensis</name>
    <dbReference type="NCBI Taxonomy" id="2218256"/>
    <lineage>
        <taxon>Bacteria</taxon>
        <taxon>Pseudomonadati</taxon>
        <taxon>Acidobacteriota</taxon>
        <taxon>Terriglobia</taxon>
        <taxon>Terriglobales</taxon>
        <taxon>Acidobacteriaceae</taxon>
        <taxon>Acidicapsa</taxon>
    </lineage>
</organism>
<evidence type="ECO:0000313" key="7">
    <source>
        <dbReference type="EMBL" id="MFC5861321.1"/>
    </source>
</evidence>
<protein>
    <submittedName>
        <fullName evidence="7">YihY/virulence factor BrkB family protein</fullName>
    </submittedName>
</protein>